<keyword evidence="6" id="KW-1185">Reference proteome</keyword>
<dbReference type="CDD" id="cd00383">
    <property type="entry name" value="trans_reg_C"/>
    <property type="match status" value="1"/>
</dbReference>
<protein>
    <recommendedName>
        <fullName evidence="4">OmpR/PhoB-type domain-containing protein</fullName>
    </recommendedName>
</protein>
<name>A0ABQ5PWF4_9BACT</name>
<dbReference type="SMART" id="SM00862">
    <property type="entry name" value="Trans_reg_C"/>
    <property type="match status" value="1"/>
</dbReference>
<dbReference type="InterPro" id="IPR036388">
    <property type="entry name" value="WH-like_DNA-bd_sf"/>
</dbReference>
<keyword evidence="3" id="KW-0812">Transmembrane</keyword>
<evidence type="ECO:0000256" key="3">
    <source>
        <dbReference type="SAM" id="Phobius"/>
    </source>
</evidence>
<gene>
    <name evidence="5" type="ORF">GETHED_08140</name>
</gene>
<evidence type="ECO:0000256" key="1">
    <source>
        <dbReference type="ARBA" id="ARBA00023125"/>
    </source>
</evidence>
<feature type="DNA-binding region" description="OmpR/PhoB-type" evidence="2">
    <location>
        <begin position="1"/>
        <end position="101"/>
    </location>
</feature>
<dbReference type="Proteomes" id="UP001165044">
    <property type="component" value="Unassembled WGS sequence"/>
</dbReference>
<dbReference type="SUPFAM" id="SSF46894">
    <property type="entry name" value="C-terminal effector domain of the bipartite response regulators"/>
    <property type="match status" value="1"/>
</dbReference>
<dbReference type="InterPro" id="IPR016032">
    <property type="entry name" value="Sig_transdc_resp-reg_C-effctor"/>
</dbReference>
<dbReference type="InterPro" id="IPR001867">
    <property type="entry name" value="OmpR/PhoB-type_DNA-bd"/>
</dbReference>
<reference evidence="5" key="1">
    <citation type="journal article" date="2023" name="Antonie Van Leeuwenhoek">
        <title>Mesoterricola silvestris gen. nov., sp. nov., Mesoterricola sediminis sp. nov., Geothrix oryzae sp. nov., Geothrix edaphica sp. nov., Geothrix rubra sp. nov., and Geothrix limicola sp. nov., six novel members of Acidobacteriota isolated from soils.</title>
        <authorList>
            <person name="Itoh H."/>
            <person name="Sugisawa Y."/>
            <person name="Mise K."/>
            <person name="Xu Z."/>
            <person name="Kuniyasu M."/>
            <person name="Ushijima N."/>
            <person name="Kawano K."/>
            <person name="Kobayashi E."/>
            <person name="Shiratori Y."/>
            <person name="Masuda Y."/>
            <person name="Senoo K."/>
        </authorList>
    </citation>
    <scope>NUCLEOTIDE SEQUENCE</scope>
    <source>
        <strain evidence="5">Red802</strain>
    </source>
</reference>
<dbReference type="Gene3D" id="1.10.10.10">
    <property type="entry name" value="Winged helix-like DNA-binding domain superfamily/Winged helix DNA-binding domain"/>
    <property type="match status" value="1"/>
</dbReference>
<dbReference type="EMBL" id="BSDC01000001">
    <property type="protein sequence ID" value="GLH66450.1"/>
    <property type="molecule type" value="Genomic_DNA"/>
</dbReference>
<proteinExistence type="predicted"/>
<evidence type="ECO:0000313" key="6">
    <source>
        <dbReference type="Proteomes" id="UP001165044"/>
    </source>
</evidence>
<evidence type="ECO:0000256" key="2">
    <source>
        <dbReference type="PROSITE-ProRule" id="PRU01091"/>
    </source>
</evidence>
<feature type="domain" description="OmpR/PhoB-type" evidence="4">
    <location>
        <begin position="1"/>
        <end position="101"/>
    </location>
</feature>
<organism evidence="5 6">
    <name type="scientific">Geothrix edaphica</name>
    <dbReference type="NCBI Taxonomy" id="2927976"/>
    <lineage>
        <taxon>Bacteria</taxon>
        <taxon>Pseudomonadati</taxon>
        <taxon>Acidobacteriota</taxon>
        <taxon>Holophagae</taxon>
        <taxon>Holophagales</taxon>
        <taxon>Holophagaceae</taxon>
        <taxon>Geothrix</taxon>
    </lineage>
</organism>
<evidence type="ECO:0000259" key="4">
    <source>
        <dbReference type="PROSITE" id="PS51755"/>
    </source>
</evidence>
<dbReference type="Pfam" id="PF00486">
    <property type="entry name" value="Trans_reg_C"/>
    <property type="match status" value="1"/>
</dbReference>
<dbReference type="RefSeq" id="WP_285606703.1">
    <property type="nucleotide sequence ID" value="NZ_BSDC01000001.1"/>
</dbReference>
<keyword evidence="3" id="KW-0472">Membrane</keyword>
<sequence length="291" mass="31566">MTRLAFGDFELDPSTGELWKGEDCVRIQEQPLKLLVCLLERPGQLVGREDLQKRVWAGDIHVGFEDGLNAAAWRLRQVLGDSADRPRFIETVPRKGYRFVGKVIPLPGKTPPPSGSFPMPVYQPPSNSSVYQAARATWRWNAGRFWLAGALVLGLLGAGVAAWSALRPKPVPLVAAPLLNVTGDPALDYFASALSRQVIQDLAAAPGVEIRTAEPRPAGAGPPPGALTLTWTMAREAQGYRVTASLMDAQGRGRGDRVFLVSSEHLHQVHRDISAYLADQAAQEPRPGASR</sequence>
<evidence type="ECO:0000313" key="5">
    <source>
        <dbReference type="EMBL" id="GLH66450.1"/>
    </source>
</evidence>
<accession>A0ABQ5PWF4</accession>
<comment type="caution">
    <text evidence="5">The sequence shown here is derived from an EMBL/GenBank/DDBJ whole genome shotgun (WGS) entry which is preliminary data.</text>
</comment>
<dbReference type="PROSITE" id="PS51755">
    <property type="entry name" value="OMPR_PHOB"/>
    <property type="match status" value="1"/>
</dbReference>
<keyword evidence="3" id="KW-1133">Transmembrane helix</keyword>
<keyword evidence="1 2" id="KW-0238">DNA-binding</keyword>
<feature type="transmembrane region" description="Helical" evidence="3">
    <location>
        <begin position="145"/>
        <end position="166"/>
    </location>
</feature>